<reference evidence="3" key="1">
    <citation type="submission" date="2023-06" db="EMBL/GenBank/DDBJ databases">
        <title>Conoideocrella luteorostrata (Hypocreales: Clavicipitaceae), a potential biocontrol fungus for elongate hemlock scale in United States Christmas tree production areas.</title>
        <authorList>
            <person name="Barrett H."/>
            <person name="Lovett B."/>
            <person name="Macias A.M."/>
            <person name="Stajich J.E."/>
            <person name="Kasson M.T."/>
        </authorList>
    </citation>
    <scope>NUCLEOTIDE SEQUENCE</scope>
    <source>
        <strain evidence="3">ARSEF 14590</strain>
    </source>
</reference>
<feature type="compositionally biased region" description="Basic and acidic residues" evidence="1">
    <location>
        <begin position="416"/>
        <end position="431"/>
    </location>
</feature>
<name>A0AAJ0FU45_9HYPO</name>
<feature type="compositionally biased region" description="Polar residues" evidence="1">
    <location>
        <begin position="114"/>
        <end position="132"/>
    </location>
</feature>
<keyword evidence="2" id="KW-0812">Transmembrane</keyword>
<dbReference type="AlphaFoldDB" id="A0AAJ0FU45"/>
<keyword evidence="2" id="KW-1133">Transmembrane helix</keyword>
<feature type="compositionally biased region" description="Basic and acidic residues" evidence="1">
    <location>
        <begin position="196"/>
        <end position="210"/>
    </location>
</feature>
<feature type="region of interest" description="Disordered" evidence="1">
    <location>
        <begin position="413"/>
        <end position="510"/>
    </location>
</feature>
<evidence type="ECO:0000313" key="3">
    <source>
        <dbReference type="EMBL" id="KAK2591283.1"/>
    </source>
</evidence>
<feature type="region of interest" description="Disordered" evidence="1">
    <location>
        <begin position="51"/>
        <end position="72"/>
    </location>
</feature>
<proteinExistence type="predicted"/>
<evidence type="ECO:0000256" key="1">
    <source>
        <dbReference type="SAM" id="MobiDB-lite"/>
    </source>
</evidence>
<protein>
    <submittedName>
        <fullName evidence="3">Uncharacterized protein</fullName>
    </submittedName>
</protein>
<feature type="compositionally biased region" description="Low complexity" evidence="1">
    <location>
        <begin position="437"/>
        <end position="465"/>
    </location>
</feature>
<accession>A0AAJ0FU45</accession>
<evidence type="ECO:0000313" key="4">
    <source>
        <dbReference type="Proteomes" id="UP001251528"/>
    </source>
</evidence>
<keyword evidence="4" id="KW-1185">Reference proteome</keyword>
<dbReference type="Proteomes" id="UP001251528">
    <property type="component" value="Unassembled WGS sequence"/>
</dbReference>
<gene>
    <name evidence="3" type="ORF">QQS21_011035</name>
</gene>
<feature type="compositionally biased region" description="Basic and acidic residues" evidence="1">
    <location>
        <begin position="467"/>
        <end position="477"/>
    </location>
</feature>
<sequence>MPLEQTITIVNNSGKIISTGKQLFSIFKEAKASYDEKKAEIRGLKRAETFDSSRSLHRLDDKHSARGHGRHAAYDPEYYTEFDYGKNPEYHDGRRRSFDVYSDASSRKSHRTSHSQSKYRQQGSRNRPALTESNLKTLSEVSSTAPSKARTLAYRSPYVETLPRDTAISRMNLTQYDTKSVNEADWGHGAMLPPRRRSESEIARRQPSKGKEIDMNLAYGNIPPDLEYRVDLDPSQADEHQAKQLVRRVEGLLDEAHCIQHSATSIIKHLQAKPDAAAAVALTLAELSSVVGKMSPAFLGFLKSGSPAVFSLLASPQFLIGSGIAVGLTVVMFGGWKIVKRVKEQQAAREALAWDGAPADRHVPQRTQSDHSAGIEEALVVDDELSTIETWRRGIMAPGADNESADIELITPGAERAQRERHIKDDFDVRSHRSTRTSRTSKTAKTSKTSKTSKSSKSSKTQKTSGKSKEREVPERRSSRHATVESIIGDSELGTRKSSKKYRENDQPKERGIKMIEDGRSNNLELMFRPKAQSQGDNMLKALFKNKERKERESRTELVMA</sequence>
<feature type="compositionally biased region" description="Basic and acidic residues" evidence="1">
    <location>
        <begin position="501"/>
        <end position="510"/>
    </location>
</feature>
<feature type="transmembrane region" description="Helical" evidence="2">
    <location>
        <begin position="318"/>
        <end position="339"/>
    </location>
</feature>
<feature type="region of interest" description="Disordered" evidence="1">
    <location>
        <begin position="184"/>
        <end position="210"/>
    </location>
</feature>
<comment type="caution">
    <text evidence="3">The sequence shown here is derived from an EMBL/GenBank/DDBJ whole genome shotgun (WGS) entry which is preliminary data.</text>
</comment>
<dbReference type="EMBL" id="JASWJB010000348">
    <property type="protein sequence ID" value="KAK2591283.1"/>
    <property type="molecule type" value="Genomic_DNA"/>
</dbReference>
<evidence type="ECO:0000256" key="2">
    <source>
        <dbReference type="SAM" id="Phobius"/>
    </source>
</evidence>
<keyword evidence="2" id="KW-0472">Membrane</keyword>
<feature type="region of interest" description="Disordered" evidence="1">
    <location>
        <begin position="353"/>
        <end position="376"/>
    </location>
</feature>
<organism evidence="3 4">
    <name type="scientific">Conoideocrella luteorostrata</name>
    <dbReference type="NCBI Taxonomy" id="1105319"/>
    <lineage>
        <taxon>Eukaryota</taxon>
        <taxon>Fungi</taxon>
        <taxon>Dikarya</taxon>
        <taxon>Ascomycota</taxon>
        <taxon>Pezizomycotina</taxon>
        <taxon>Sordariomycetes</taxon>
        <taxon>Hypocreomycetidae</taxon>
        <taxon>Hypocreales</taxon>
        <taxon>Clavicipitaceae</taxon>
        <taxon>Conoideocrella</taxon>
    </lineage>
</organism>
<feature type="region of interest" description="Disordered" evidence="1">
    <location>
        <begin position="99"/>
        <end position="132"/>
    </location>
</feature>